<dbReference type="Proteomes" id="UP000316916">
    <property type="component" value="Unassembled WGS sequence"/>
</dbReference>
<protein>
    <submittedName>
        <fullName evidence="2">Very-short-patch-repair endonuclease</fullName>
    </submittedName>
</protein>
<dbReference type="EMBL" id="FXTC01000017">
    <property type="protein sequence ID" value="SMO96725.1"/>
    <property type="molecule type" value="Genomic_DNA"/>
</dbReference>
<dbReference type="Pfam" id="PF04480">
    <property type="entry name" value="DUF559"/>
    <property type="match status" value="1"/>
</dbReference>
<feature type="domain" description="DUF559" evidence="1">
    <location>
        <begin position="61"/>
        <end position="158"/>
    </location>
</feature>
<dbReference type="Gene3D" id="3.40.960.10">
    <property type="entry name" value="VSR Endonuclease"/>
    <property type="match status" value="1"/>
</dbReference>
<keyword evidence="2" id="KW-0540">Nuclease</keyword>
<keyword evidence="3" id="KW-1185">Reference proteome</keyword>
<accession>A0A521FKN6</accession>
<dbReference type="PANTHER" id="PTHR38590:SF1">
    <property type="entry name" value="BLL0828 PROTEIN"/>
    <property type="match status" value="1"/>
</dbReference>
<organism evidence="2 3">
    <name type="scientific">Chryseobacterium rhizoplanae</name>
    <dbReference type="NCBI Taxonomy" id="1609531"/>
    <lineage>
        <taxon>Bacteria</taxon>
        <taxon>Pseudomonadati</taxon>
        <taxon>Bacteroidota</taxon>
        <taxon>Flavobacteriia</taxon>
        <taxon>Flavobacteriales</taxon>
        <taxon>Weeksellaceae</taxon>
        <taxon>Chryseobacterium group</taxon>
        <taxon>Chryseobacterium</taxon>
    </lineage>
</organism>
<keyword evidence="2" id="KW-0378">Hydrolase</keyword>
<evidence type="ECO:0000313" key="2">
    <source>
        <dbReference type="EMBL" id="SMO96725.1"/>
    </source>
</evidence>
<gene>
    <name evidence="2" type="ORF">SAMN06265171_11733</name>
</gene>
<sequence length="173" mass="20230">MHLKFPSPGGVDFKVHQTLKDGVVKINTFMKEILTVINGIPIRRNFVENLPYNPHLKVLLREKRKARILGEVIFWKKVRAKKFHTIDFDRQRIIGNYIVDFYIKTLGLIIEIDGSSHDEKEIYDGIRQEYLESLGLLVFRISDFDVRNNLSVVMRELEDFIVLHYGTTPSSKI</sequence>
<dbReference type="SUPFAM" id="SSF52980">
    <property type="entry name" value="Restriction endonuclease-like"/>
    <property type="match status" value="1"/>
</dbReference>
<dbReference type="CDD" id="cd01038">
    <property type="entry name" value="Endonuclease_DUF559"/>
    <property type="match status" value="1"/>
</dbReference>
<name>A0A521FKN6_9FLAO</name>
<dbReference type="InterPro" id="IPR007569">
    <property type="entry name" value="DUF559"/>
</dbReference>
<proteinExistence type="predicted"/>
<keyword evidence="2" id="KW-0255">Endonuclease</keyword>
<dbReference type="InterPro" id="IPR011335">
    <property type="entry name" value="Restrct_endonuc-II-like"/>
</dbReference>
<dbReference type="PANTHER" id="PTHR38590">
    <property type="entry name" value="BLL0828 PROTEIN"/>
    <property type="match status" value="1"/>
</dbReference>
<dbReference type="InterPro" id="IPR047216">
    <property type="entry name" value="Endonuclease_DUF559_bact"/>
</dbReference>
<dbReference type="AlphaFoldDB" id="A0A521FKN6"/>
<evidence type="ECO:0000313" key="3">
    <source>
        <dbReference type="Proteomes" id="UP000316916"/>
    </source>
</evidence>
<dbReference type="GO" id="GO:0004519">
    <property type="term" value="F:endonuclease activity"/>
    <property type="evidence" value="ECO:0007669"/>
    <property type="project" value="UniProtKB-KW"/>
</dbReference>
<evidence type="ECO:0000259" key="1">
    <source>
        <dbReference type="Pfam" id="PF04480"/>
    </source>
</evidence>
<reference evidence="2 3" key="1">
    <citation type="submission" date="2017-05" db="EMBL/GenBank/DDBJ databases">
        <authorList>
            <person name="Varghese N."/>
            <person name="Submissions S."/>
        </authorList>
    </citation>
    <scope>NUCLEOTIDE SEQUENCE [LARGE SCALE GENOMIC DNA]</scope>
    <source>
        <strain evidence="2 3">DSM 29371</strain>
    </source>
</reference>